<evidence type="ECO:0000313" key="5">
    <source>
        <dbReference type="Proteomes" id="UP001595807"/>
    </source>
</evidence>
<comment type="caution">
    <text evidence="4">The sequence shown here is derived from an EMBL/GenBank/DDBJ whole genome shotgun (WGS) entry which is preliminary data.</text>
</comment>
<proteinExistence type="predicted"/>
<name>A0ABV8CTQ3_9STRE</name>
<dbReference type="Pfam" id="PF06458">
    <property type="entry name" value="MucBP"/>
    <property type="match status" value="2"/>
</dbReference>
<organism evidence="4 5">
    <name type="scientific">Streptococcus caprae</name>
    <dbReference type="NCBI Taxonomy" id="1640501"/>
    <lineage>
        <taxon>Bacteria</taxon>
        <taxon>Bacillati</taxon>
        <taxon>Bacillota</taxon>
        <taxon>Bacilli</taxon>
        <taxon>Lactobacillales</taxon>
        <taxon>Streptococcaceae</taxon>
        <taxon>Streptococcus</taxon>
    </lineage>
</organism>
<protein>
    <submittedName>
        <fullName evidence="4">MucBP domain-containing protein</fullName>
    </submittedName>
</protein>
<accession>A0ABV8CTQ3</accession>
<gene>
    <name evidence="4" type="ORF">ACFORF_01910</name>
</gene>
<feature type="domain" description="MucBP" evidence="3">
    <location>
        <begin position="350"/>
        <end position="419"/>
    </location>
</feature>
<dbReference type="Proteomes" id="UP001595807">
    <property type="component" value="Unassembled WGS sequence"/>
</dbReference>
<evidence type="ECO:0000256" key="1">
    <source>
        <dbReference type="ARBA" id="ARBA00022737"/>
    </source>
</evidence>
<evidence type="ECO:0000256" key="2">
    <source>
        <dbReference type="SAM" id="MobiDB-lite"/>
    </source>
</evidence>
<dbReference type="Gene3D" id="3.10.20.320">
    <property type="entry name" value="Putative peptidoglycan bound protein (lpxtg motif)"/>
    <property type="match status" value="2"/>
</dbReference>
<dbReference type="RefSeq" id="WP_380424888.1">
    <property type="nucleotide sequence ID" value="NZ_JBHRZV010000009.1"/>
</dbReference>
<keyword evidence="5" id="KW-1185">Reference proteome</keyword>
<feature type="region of interest" description="Disordered" evidence="2">
    <location>
        <begin position="130"/>
        <end position="150"/>
    </location>
</feature>
<feature type="region of interest" description="Disordered" evidence="2">
    <location>
        <begin position="94"/>
        <end position="114"/>
    </location>
</feature>
<feature type="domain" description="MucBP" evidence="3">
    <location>
        <begin position="291"/>
        <end position="343"/>
    </location>
</feature>
<keyword evidence="1" id="KW-0677">Repeat</keyword>
<sequence>MYFMRHQLTRPKWRMIKRKKFFMYTCALVLAFTHLSQGGVAVKAYDLSDATSIIAEDGSDAIDKVSEVLKDTTIVDLVVNVEGTADVESREITDSVVTTETSTSSDSTTEASTGVVTELTLTSELEEINSTSSAMADKTTVSSADSSTSGIESEITEPAIDYSTVDLSTLPNLLVYIPTEGATVLSGYAPIAGMTVDVTSQGETYTTTANDDRTFQVTLAPVKVGETINVLASGDYSGRVISYTVDINPVEAPKPIETIVDWVPENAGKTTIVYSVPDSSGDRIVDQFILDTTDKYIGDEYDYTSYRQDTLVSNDLTYKLVKTDGKETGKLIGSDQTITYYYEPLIGGDVSVVFQDEAGNVLQESIKVRTSAQVGETYDSSSSIAPTLTIDGKTYTLVNQVGQVSGRVTEQNQVLTLIYAVQTSESTETNINPSDPGKENPTSINAVNTEEVVTAVVATANQSDLVSEFVEDDYISSNQKTATLESLSQTATNSDQAVDSTYFRDYVESVSSAQTDTTNSNNPLNNVGITEPGASLSNDGNIMIVLPKRASNLVFSFVDSSGDLVQVTLTQSQDHQWTSDNSIFKIDQDNKQAIVSPTDLGTTTLSAQSNLANGETLSQVQFSIVLIPEKPIIEATKGALVVHLNKDAVKSKIRYKNTAGKKITVNFEKSSDGVWESDDLNFFISQESGTILIPNALLASGSQVEATLTDKHGTESYAAIYYLKKNSDDLILSIEELVPNVEEVMTIVTTLTT</sequence>
<reference evidence="5" key="1">
    <citation type="journal article" date="2019" name="Int. J. Syst. Evol. Microbiol.">
        <title>The Global Catalogue of Microorganisms (GCM) 10K type strain sequencing project: providing services to taxonomists for standard genome sequencing and annotation.</title>
        <authorList>
            <consortium name="The Broad Institute Genomics Platform"/>
            <consortium name="The Broad Institute Genome Sequencing Center for Infectious Disease"/>
            <person name="Wu L."/>
            <person name="Ma J."/>
        </authorList>
    </citation>
    <scope>NUCLEOTIDE SEQUENCE [LARGE SCALE GENOMIC DNA]</scope>
    <source>
        <strain evidence="5">CCUG 67170</strain>
    </source>
</reference>
<dbReference type="InterPro" id="IPR009459">
    <property type="entry name" value="MucBP_dom"/>
</dbReference>
<evidence type="ECO:0000259" key="3">
    <source>
        <dbReference type="Pfam" id="PF06458"/>
    </source>
</evidence>
<evidence type="ECO:0000313" key="4">
    <source>
        <dbReference type="EMBL" id="MFC3927390.1"/>
    </source>
</evidence>
<dbReference type="EMBL" id="JBHRZV010000009">
    <property type="protein sequence ID" value="MFC3927390.1"/>
    <property type="molecule type" value="Genomic_DNA"/>
</dbReference>